<keyword evidence="1" id="KW-0472">Membrane</keyword>
<feature type="transmembrane region" description="Helical" evidence="1">
    <location>
        <begin position="281"/>
        <end position="302"/>
    </location>
</feature>
<feature type="domain" description="Type VI secretion system component TssM1 N-terminal" evidence="4">
    <location>
        <begin position="29"/>
        <end position="286"/>
    </location>
</feature>
<protein>
    <submittedName>
        <fullName evidence="5">Type VI secretion protein IcmF</fullName>
    </submittedName>
</protein>
<keyword evidence="1" id="KW-0812">Transmembrane</keyword>
<reference evidence="5" key="1">
    <citation type="submission" date="2013-08" db="EMBL/GenBank/DDBJ databases">
        <authorList>
            <person name="Mendez C."/>
            <person name="Richter M."/>
            <person name="Ferrer M."/>
            <person name="Sanchez J."/>
        </authorList>
    </citation>
    <scope>NUCLEOTIDE SEQUENCE</scope>
</reference>
<name>T0YEZ9_9ZZZZ</name>
<proteinExistence type="predicted"/>
<accession>T0YEZ9</accession>
<dbReference type="Pfam" id="PF06761">
    <property type="entry name" value="IcmF-related"/>
    <property type="match status" value="1"/>
</dbReference>
<organism evidence="5">
    <name type="scientific">mine drainage metagenome</name>
    <dbReference type="NCBI Taxonomy" id="410659"/>
    <lineage>
        <taxon>unclassified sequences</taxon>
        <taxon>metagenomes</taxon>
        <taxon>ecological metagenomes</taxon>
    </lineage>
</organism>
<dbReference type="InterPro" id="IPR009612">
    <property type="entry name" value="IcmF-rel"/>
</dbReference>
<comment type="caution">
    <text evidence="5">The sequence shown here is derived from an EMBL/GenBank/DDBJ whole genome shotgun (WGS) entry which is preliminary data.</text>
</comment>
<evidence type="ECO:0000259" key="2">
    <source>
        <dbReference type="Pfam" id="PF06744"/>
    </source>
</evidence>
<dbReference type="PANTHER" id="PTHR36153">
    <property type="entry name" value="INNER MEMBRANE PROTEIN-RELATED"/>
    <property type="match status" value="1"/>
</dbReference>
<dbReference type="PANTHER" id="PTHR36153:SF1">
    <property type="entry name" value="TYPE VI SECRETION SYSTEM COMPONENT TSSM1"/>
    <property type="match status" value="1"/>
</dbReference>
<dbReference type="EMBL" id="AUZX01013963">
    <property type="protein sequence ID" value="EQD33976.1"/>
    <property type="molecule type" value="Genomic_DNA"/>
</dbReference>
<dbReference type="InterPro" id="IPR053156">
    <property type="entry name" value="T6SS_TssM-like"/>
</dbReference>
<keyword evidence="1" id="KW-1133">Transmembrane helix</keyword>
<dbReference type="InterPro" id="IPR025743">
    <property type="entry name" value="TssM1_N"/>
</dbReference>
<dbReference type="InterPro" id="IPR010623">
    <property type="entry name" value="IcmF_C"/>
</dbReference>
<evidence type="ECO:0000313" key="5">
    <source>
        <dbReference type="EMBL" id="EQD33976.1"/>
    </source>
</evidence>
<dbReference type="SUPFAM" id="SSF52540">
    <property type="entry name" value="P-loop containing nucleoside triphosphate hydrolases"/>
    <property type="match status" value="1"/>
</dbReference>
<dbReference type="NCBIfam" id="TIGR03348">
    <property type="entry name" value="VI_IcmF"/>
    <property type="match status" value="1"/>
</dbReference>
<evidence type="ECO:0000259" key="4">
    <source>
        <dbReference type="Pfam" id="PF14331"/>
    </source>
</evidence>
<sequence length="1006" mass="109578">TRNCDWWFTDEAVFLDTAGRYTTQDSDQAADASAWIEFLNLLRRYRKRRPINGVLIAVSMSDLLMLDDTDRHAHIRAIRKRLDELSEHLRVGVPAYLVFTKCDLIAGFSEFFDDLGPELRSQVWGFTFPLAKTIDGSAARSFGDEFNLLLDRLNTRILDRLHEERDRNRRAAILSFPQQLSALRDVAKQVAEGVFSAHQYGATPLLRGAYLTSGTQEGTPIDRMMSAVARTFGVDAAQVHAPGAQRRTFFVEHLLQEVVFAESGFAGTNPALERRKAVLQVASYAGVLLLTMLLLSVFAISFERNRGYLQTVDAALGNFPSQDGIGGATTQKEYFARVLERLDAYSAVQDAAQKYRGHVPLLMRFGLYQGHEIGNQAQAAYVRELNGLLLPGVAAQFRMGITKNAGDPQRLYYFLKGYLMLAEPKHENADELMTLGNIEWQHLFPDEPVLQKALATNFKALVAVPDALHPLSADQALVEQARNTLRAADLTTLIYGSMKLTAESSGYAPLQLDKELGLLGNVFQRKDGAALSTPIPALYTQPVFEHEASKGIEEAVNQFVKDDWVFGATRINAVQKAGLVQQVLNLYQQDYIKAWDALLDNLQLQPVNNLQDASAMAAKLSGSSSPLKALLQVVRRNTSDMMRAPPSAASGNALTAAKKAGQGATKSALALALASSAGGAATTAGKPGAAIAAHFQTLDELTQGAPGSEPIDQVLSVLKQLSNTLLTMTDSTAVPTGQPNPQLLLAQQQVAQLPPPVSTWISALTGNTQSLVASGAKGALQDQYQQAVGKDCAEFIHGRYPFSPQSTVGIPVQNFAELFGDGGRFDSFYKQTLANLVNASGRTWRWKSGPGAVSGPPGLLHEMQMADQIRKMYFQRGSMPEVDFTLINPVLGPGISKLVIEIDGQKFDYEPGGAASSGAMKWPGPQPGHVSIAAYDSSGTLISRFDYQGDWAFFNALQAAHLQRKSDLLFLARFDFGGRVATVMLQASNLVNPFLNTVVQNFRCGG</sequence>
<reference evidence="5" key="2">
    <citation type="journal article" date="2014" name="ISME J.">
        <title>Microbial stratification in low pH oxic and suboxic macroscopic growths along an acid mine drainage.</title>
        <authorList>
            <person name="Mendez-Garcia C."/>
            <person name="Mesa V."/>
            <person name="Sprenger R.R."/>
            <person name="Richter M."/>
            <person name="Diez M.S."/>
            <person name="Solano J."/>
            <person name="Bargiela R."/>
            <person name="Golyshina O.V."/>
            <person name="Manteca A."/>
            <person name="Ramos J.L."/>
            <person name="Gallego J.R."/>
            <person name="Llorente I."/>
            <person name="Martins Dos Santos V.A."/>
            <person name="Jensen O.N."/>
            <person name="Pelaez A.I."/>
            <person name="Sanchez J."/>
            <person name="Ferrer M."/>
        </authorList>
    </citation>
    <scope>NUCLEOTIDE SEQUENCE</scope>
</reference>
<feature type="domain" description="IcmF-related" evidence="3">
    <location>
        <begin position="339"/>
        <end position="639"/>
    </location>
</feature>
<feature type="domain" description="Type VI secretion system IcmF C-terminal" evidence="2">
    <location>
        <begin position="887"/>
        <end position="988"/>
    </location>
</feature>
<dbReference type="InterPro" id="IPR017731">
    <property type="entry name" value="TssM1-like"/>
</dbReference>
<dbReference type="Pfam" id="PF14331">
    <property type="entry name" value="IcmF-related_N"/>
    <property type="match status" value="1"/>
</dbReference>
<feature type="non-terminal residue" evidence="5">
    <location>
        <position position="1"/>
    </location>
</feature>
<dbReference type="InterPro" id="IPR027417">
    <property type="entry name" value="P-loop_NTPase"/>
</dbReference>
<dbReference type="AlphaFoldDB" id="T0YEZ9"/>
<dbReference type="Pfam" id="PF06744">
    <property type="entry name" value="IcmF_C"/>
    <property type="match status" value="1"/>
</dbReference>
<gene>
    <name evidence="5" type="ORF">B1A_18926</name>
</gene>
<evidence type="ECO:0000259" key="3">
    <source>
        <dbReference type="Pfam" id="PF06761"/>
    </source>
</evidence>
<evidence type="ECO:0000256" key="1">
    <source>
        <dbReference type="SAM" id="Phobius"/>
    </source>
</evidence>